<dbReference type="EMBL" id="JBHFNS010000087">
    <property type="protein sequence ID" value="MFB2938365.1"/>
    <property type="molecule type" value="Genomic_DNA"/>
</dbReference>
<evidence type="ECO:0000259" key="1">
    <source>
        <dbReference type="Pfam" id="PF04717"/>
    </source>
</evidence>
<dbReference type="InterPro" id="IPR006531">
    <property type="entry name" value="Gp5/Vgr_OB"/>
</dbReference>
<dbReference type="Proteomes" id="UP001576776">
    <property type="component" value="Unassembled WGS sequence"/>
</dbReference>
<keyword evidence="3" id="KW-1185">Reference proteome</keyword>
<dbReference type="Pfam" id="PF04717">
    <property type="entry name" value="Phage_base_V"/>
    <property type="match status" value="1"/>
</dbReference>
<evidence type="ECO:0000313" key="3">
    <source>
        <dbReference type="Proteomes" id="UP001576776"/>
    </source>
</evidence>
<dbReference type="SUPFAM" id="SSF69255">
    <property type="entry name" value="gp5 N-terminal domain-like"/>
    <property type="match status" value="1"/>
</dbReference>
<evidence type="ECO:0000313" key="2">
    <source>
        <dbReference type="EMBL" id="MFB2938365.1"/>
    </source>
</evidence>
<dbReference type="Gene3D" id="2.40.50.230">
    <property type="entry name" value="Gp5 N-terminal domain"/>
    <property type="match status" value="1"/>
</dbReference>
<gene>
    <name evidence="2" type="ORF">ACE1B6_24220</name>
</gene>
<dbReference type="RefSeq" id="WP_413259846.1">
    <property type="nucleotide sequence ID" value="NZ_JBHFNS010000087.1"/>
</dbReference>
<accession>A0ABV4YHR2</accession>
<dbReference type="InterPro" id="IPR037026">
    <property type="entry name" value="Vgr_OB-fold_dom_sf"/>
</dbReference>
<protein>
    <submittedName>
        <fullName evidence="2">Phage baseplate assembly protein V</fullName>
    </submittedName>
</protein>
<organism evidence="2 3">
    <name type="scientific">Floridaenema fluviatile BLCC-F154</name>
    <dbReference type="NCBI Taxonomy" id="3153640"/>
    <lineage>
        <taxon>Bacteria</taxon>
        <taxon>Bacillati</taxon>
        <taxon>Cyanobacteriota</taxon>
        <taxon>Cyanophyceae</taxon>
        <taxon>Oscillatoriophycideae</taxon>
        <taxon>Aerosakkonematales</taxon>
        <taxon>Aerosakkonemataceae</taxon>
        <taxon>Floridanema</taxon>
        <taxon>Floridanema fluviatile</taxon>
    </lineage>
</organism>
<name>A0ABV4YHR2_9CYAN</name>
<feature type="domain" description="Gp5/Type VI secretion system Vgr protein OB-fold" evidence="1">
    <location>
        <begin position="30"/>
        <end position="98"/>
    </location>
</feature>
<reference evidence="2 3" key="1">
    <citation type="submission" date="2024-09" db="EMBL/GenBank/DDBJ databases">
        <title>Floridaenema gen nov. (Aerosakkonemataceae, Aerosakkonematales ord. nov., Cyanobacteria) from benthic tropical and subtropical fresh waters, with the description of four new species.</title>
        <authorList>
            <person name="Moretto J.A."/>
            <person name="Berthold D.E."/>
            <person name="Lefler F.W."/>
            <person name="Huang I.-S."/>
            <person name="Laughinghouse H. IV."/>
        </authorList>
    </citation>
    <scope>NUCLEOTIDE SEQUENCE [LARGE SCALE GENOMIC DNA]</scope>
    <source>
        <strain evidence="2 3">BLCC-F154</strain>
    </source>
</reference>
<comment type="caution">
    <text evidence="2">The sequence shown here is derived from an EMBL/GenBank/DDBJ whole genome shotgun (WGS) entry which is preliminary data.</text>
</comment>
<proteinExistence type="predicted"/>
<sequence length="197" mass="21883">MDDIYQALSQAGKAFHDVQELIGRSQGIQSAVVLRTDDPDGYGRIQVLLPSKAARSESDWIYRLMPWHGLSVPDPLPGDVAMVGFLDGDPHKGVLLGIVTNDANPADKEKRWRYYLGDKVFLVVTETYLSYQVGNTLIYQDAENDSVTLKAGDTTLKIDKNGDVNFTNIKNFRINGKQVLTIGSKDDDGDYSITRGW</sequence>